<feature type="domain" description="CxC6 like cysteine cluster associated with KDZ" evidence="1">
    <location>
        <begin position="62"/>
        <end position="125"/>
    </location>
</feature>
<accession>A0ABR3ELI9</accession>
<dbReference type="EMBL" id="JBAHYK010003231">
    <property type="protein sequence ID" value="KAL0563749.1"/>
    <property type="molecule type" value="Genomic_DNA"/>
</dbReference>
<reference evidence="2 3" key="1">
    <citation type="submission" date="2024-02" db="EMBL/GenBank/DDBJ databases">
        <title>A draft genome for the cacao thread blight pathogen Marasmius crinis-equi.</title>
        <authorList>
            <person name="Cohen S.P."/>
            <person name="Baruah I.K."/>
            <person name="Amoako-Attah I."/>
            <person name="Bukari Y."/>
            <person name="Meinhardt L.W."/>
            <person name="Bailey B.A."/>
        </authorList>
    </citation>
    <scope>NUCLEOTIDE SEQUENCE [LARGE SCALE GENOMIC DNA]</scope>
    <source>
        <strain evidence="2 3">GH-76</strain>
    </source>
</reference>
<gene>
    <name evidence="2" type="ORF">V5O48_018314</name>
</gene>
<evidence type="ECO:0000259" key="1">
    <source>
        <dbReference type="Pfam" id="PF18721"/>
    </source>
</evidence>
<sequence length="382" mass="43360">MVMSLVLINQVSIRHAGTRLFKNKISGPQDQARRRGIMHAMDAVGFLRTMGFVVSAIMPESGITIGHLCCAAELDCKNPLPTTKHRFCLEHDTYTKQCAVTVCKENVQPGFCTCNNPDHKKIEDHLKMRGKAMFQLKRWLEQLHATQTHNTLPGNMSEEGHDDIEGVGADNEDIDFDDDSTCDKRSDKGNTQFKARFGQKWTHNEQLCVASCGVILGRATFFGSKAPNGVRLFWMKLFPTRTSLPGVMWYDNNCHIMAMLDNNPEPELRDYFRNCAMPVDVFHFTAKHKAGDDHCNRNCNPANWPELEVSPGVWWFSSSTAEQTNVWMGGYQSIVLEMSAVRYNFFLDEMIKWRNQMIIEELGASGKAPYSIPRNVLLEKDV</sequence>
<evidence type="ECO:0000313" key="2">
    <source>
        <dbReference type="EMBL" id="KAL0563749.1"/>
    </source>
</evidence>
<dbReference type="Pfam" id="PF18721">
    <property type="entry name" value="CxC6"/>
    <property type="match status" value="1"/>
</dbReference>
<proteinExistence type="predicted"/>
<keyword evidence="3" id="KW-1185">Reference proteome</keyword>
<evidence type="ECO:0000313" key="3">
    <source>
        <dbReference type="Proteomes" id="UP001465976"/>
    </source>
</evidence>
<dbReference type="InterPro" id="IPR040898">
    <property type="entry name" value="CxC6"/>
</dbReference>
<protein>
    <recommendedName>
        <fullName evidence="1">CxC6 like cysteine cluster associated with KDZ domain-containing protein</fullName>
    </recommendedName>
</protein>
<dbReference type="Proteomes" id="UP001465976">
    <property type="component" value="Unassembled WGS sequence"/>
</dbReference>
<comment type="caution">
    <text evidence="2">The sequence shown here is derived from an EMBL/GenBank/DDBJ whole genome shotgun (WGS) entry which is preliminary data.</text>
</comment>
<organism evidence="2 3">
    <name type="scientific">Marasmius crinis-equi</name>
    <dbReference type="NCBI Taxonomy" id="585013"/>
    <lineage>
        <taxon>Eukaryota</taxon>
        <taxon>Fungi</taxon>
        <taxon>Dikarya</taxon>
        <taxon>Basidiomycota</taxon>
        <taxon>Agaricomycotina</taxon>
        <taxon>Agaricomycetes</taxon>
        <taxon>Agaricomycetidae</taxon>
        <taxon>Agaricales</taxon>
        <taxon>Marasmiineae</taxon>
        <taxon>Marasmiaceae</taxon>
        <taxon>Marasmius</taxon>
    </lineage>
</organism>
<name>A0ABR3ELI9_9AGAR</name>